<evidence type="ECO:0000313" key="2">
    <source>
        <dbReference type="Proteomes" id="UP000680304"/>
    </source>
</evidence>
<dbReference type="EMBL" id="BOVJ01000096">
    <property type="protein sequence ID" value="GIQ64464.1"/>
    <property type="molecule type" value="Genomic_DNA"/>
</dbReference>
<gene>
    <name evidence="1" type="ORF">PACILC2_30320</name>
</gene>
<keyword evidence="2" id="KW-1185">Reference proteome</keyword>
<sequence length="79" mass="8791">MPIILLLNFKKECKQIGMGNKKAPHPSRDECLSDPWFHPYSTVSRVFRAQTVLLASDNGDIRCSLLPAMAGFNRTATKG</sequence>
<evidence type="ECO:0000313" key="1">
    <source>
        <dbReference type="EMBL" id="GIQ64464.1"/>
    </source>
</evidence>
<dbReference type="Proteomes" id="UP000680304">
    <property type="component" value="Unassembled WGS sequence"/>
</dbReference>
<organism evidence="1 2">
    <name type="scientific">Paenibacillus cisolokensis</name>
    <dbReference type="NCBI Taxonomy" id="1658519"/>
    <lineage>
        <taxon>Bacteria</taxon>
        <taxon>Bacillati</taxon>
        <taxon>Bacillota</taxon>
        <taxon>Bacilli</taxon>
        <taxon>Bacillales</taxon>
        <taxon>Paenibacillaceae</taxon>
        <taxon>Paenibacillus</taxon>
    </lineage>
</organism>
<proteinExistence type="predicted"/>
<name>A0ABQ4N888_9BACL</name>
<accession>A0ABQ4N888</accession>
<reference evidence="1 2" key="1">
    <citation type="submission" date="2021-04" db="EMBL/GenBank/DDBJ databases">
        <title>Draft genome sequence of Paenibacillus cisolokensis, LC2-13A.</title>
        <authorList>
            <person name="Uke A."/>
            <person name="Chhe C."/>
            <person name="Baramee S."/>
            <person name="Kosugi A."/>
        </authorList>
    </citation>
    <scope>NUCLEOTIDE SEQUENCE [LARGE SCALE GENOMIC DNA]</scope>
    <source>
        <strain evidence="1 2">LC2-13A</strain>
    </source>
</reference>
<protein>
    <submittedName>
        <fullName evidence="1">Uncharacterized protein</fullName>
    </submittedName>
</protein>
<comment type="caution">
    <text evidence="1">The sequence shown here is derived from an EMBL/GenBank/DDBJ whole genome shotgun (WGS) entry which is preliminary data.</text>
</comment>